<keyword evidence="1 5" id="KW-1003">Cell membrane</keyword>
<proteinExistence type="inferred from homology"/>
<keyword evidence="2 5" id="KW-0132">Cell division</keyword>
<dbReference type="STRING" id="1156395.DBT_1816"/>
<dbReference type="SUPFAM" id="SSF53067">
    <property type="entry name" value="Actin-like ATPase domain"/>
    <property type="match status" value="2"/>
</dbReference>
<comment type="similarity">
    <text evidence="5 6">Belongs to the FtsA/MreB family.</text>
</comment>
<dbReference type="PANTHER" id="PTHR32432:SF4">
    <property type="entry name" value="CELL DIVISION PROTEIN FTSA"/>
    <property type="match status" value="1"/>
</dbReference>
<dbReference type="InterPro" id="IPR050696">
    <property type="entry name" value="FtsA/MreB"/>
</dbReference>
<dbReference type="PIRSF" id="PIRSF003101">
    <property type="entry name" value="FtsA"/>
    <property type="match status" value="1"/>
</dbReference>
<comment type="subcellular location">
    <subcellularLocation>
        <location evidence="5">Cell membrane</location>
        <topology evidence="5">Peripheral membrane protein</topology>
        <orientation evidence="5">Cytoplasmic side</orientation>
    </subcellularLocation>
    <text evidence="5">Localizes to the Z ring in an FtsZ-dependent manner. Targeted to the membrane through a conserved C-terminal amphipathic helix.</text>
</comment>
<dbReference type="NCBIfam" id="NF007009">
    <property type="entry name" value="PRK09472.1"/>
    <property type="match status" value="1"/>
</dbReference>
<dbReference type="PATRIC" id="fig|1156395.6.peg.1831"/>
<keyword evidence="3 5" id="KW-0472">Membrane</keyword>
<dbReference type="Pfam" id="PF14450">
    <property type="entry name" value="FtsA"/>
    <property type="match status" value="1"/>
</dbReference>
<feature type="domain" description="SHS2" evidence="7">
    <location>
        <begin position="16"/>
        <end position="201"/>
    </location>
</feature>
<dbReference type="GO" id="GO:0009898">
    <property type="term" value="C:cytoplasmic side of plasma membrane"/>
    <property type="evidence" value="ECO:0007669"/>
    <property type="project" value="UniProtKB-UniRule"/>
</dbReference>
<evidence type="ECO:0000256" key="2">
    <source>
        <dbReference type="ARBA" id="ARBA00022618"/>
    </source>
</evidence>
<sequence length="414" mass="44201">MGDMSRMGSTPDSDIIVGLDIGTTKICALVGVLTEDGVEVVGVGTHPSVGLRKGVVVNIESTVNSIQRAVEEAELMAGCEISQVLIGIAGSHIKGFNSHGVIAIKGEEVTEDDVNRVIEAAKAVAIPLDRELIHCLPQEYIVDDQGGISDPVGMTGVRLEAKVHIVTGAVTAAQNLIKCANRAGLDVEDIVLQPLASAHATLTSEEKDLGVALIDFGGGTTDLAIFTEGTIKHTSVLGLGGNNLTNDIAVGLRTPMTEAEKIKLRFGSCLSSYVKKDEMIEVPSVGGRKPRLLSRHILAEILEPRVEEILSLLEQEIRRTEFKDLLASGVVITGGSALLPGMAEIADQIFDLPTRIGFPKGITGLTDIINGPQFATAVGLLLHGAKKAPKRKFRIRDRNIFNRVTSRMKSWFRI</sequence>
<reference evidence="8 9" key="1">
    <citation type="submission" date="2016-06" db="EMBL/GenBank/DDBJ databases">
        <title>Respiratory ammonification of nitrate coupled to the oxidation of elemental sulfur in deep-sea autotrophic thermophilic bacteria.</title>
        <authorList>
            <person name="Slobodkina G.B."/>
            <person name="Mardanov A.V."/>
            <person name="Ravin N.V."/>
            <person name="Frolova A.A."/>
            <person name="Viryasiv M.B."/>
            <person name="Chernyh N.A."/>
            <person name="Bonch-Osmolovskaya E.A."/>
            <person name="Slobodkin A.I."/>
        </authorList>
    </citation>
    <scope>NUCLEOTIDE SEQUENCE [LARGE SCALE GENOMIC DNA]</scope>
    <source>
        <strain evidence="8 9">S69</strain>
    </source>
</reference>
<dbReference type="EMBL" id="MAGO01000009">
    <property type="protein sequence ID" value="OCC14756.1"/>
    <property type="molecule type" value="Genomic_DNA"/>
</dbReference>
<dbReference type="NCBIfam" id="TIGR01174">
    <property type="entry name" value="ftsA"/>
    <property type="match status" value="1"/>
</dbReference>
<comment type="subunit">
    <text evidence="5">Self-interacts. Interacts with FtsZ.</text>
</comment>
<evidence type="ECO:0000256" key="1">
    <source>
        <dbReference type="ARBA" id="ARBA00022475"/>
    </source>
</evidence>
<keyword evidence="4 5" id="KW-0131">Cell cycle</keyword>
<dbReference type="Gene3D" id="3.30.1490.110">
    <property type="match status" value="1"/>
</dbReference>
<dbReference type="Pfam" id="PF02491">
    <property type="entry name" value="SHS2_FTSA"/>
    <property type="match status" value="1"/>
</dbReference>
<keyword evidence="9" id="KW-1185">Reference proteome</keyword>
<comment type="function">
    <text evidence="5 6">Cell division protein that is involved in the assembly of the Z ring. May serve as a membrane anchor for the Z ring.</text>
</comment>
<dbReference type="PANTHER" id="PTHR32432">
    <property type="entry name" value="CELL DIVISION PROTEIN FTSA-RELATED"/>
    <property type="match status" value="1"/>
</dbReference>
<dbReference type="Gene3D" id="3.30.420.40">
    <property type="match status" value="2"/>
</dbReference>
<evidence type="ECO:0000256" key="3">
    <source>
        <dbReference type="ARBA" id="ARBA00023136"/>
    </source>
</evidence>
<evidence type="ECO:0000256" key="6">
    <source>
        <dbReference type="PIRNR" id="PIRNR003101"/>
    </source>
</evidence>
<evidence type="ECO:0000256" key="4">
    <source>
        <dbReference type="ARBA" id="ARBA00023306"/>
    </source>
</evidence>
<dbReference type="GO" id="GO:0043093">
    <property type="term" value="P:FtsZ-dependent cytokinesis"/>
    <property type="evidence" value="ECO:0007669"/>
    <property type="project" value="UniProtKB-UniRule"/>
</dbReference>
<dbReference type="FunFam" id="3.30.1490.110:FF:000001">
    <property type="entry name" value="Cell division protein FtsA"/>
    <property type="match status" value="1"/>
</dbReference>
<evidence type="ECO:0000259" key="7">
    <source>
        <dbReference type="SMART" id="SM00842"/>
    </source>
</evidence>
<dbReference type="HAMAP" id="MF_02033">
    <property type="entry name" value="FtsA"/>
    <property type="match status" value="1"/>
</dbReference>
<dbReference type="CDD" id="cd24048">
    <property type="entry name" value="ASKHA_NBD_FtsA"/>
    <property type="match status" value="1"/>
</dbReference>
<protein>
    <recommendedName>
        <fullName evidence="5 6">Cell division protein FtsA</fullName>
    </recommendedName>
</protein>
<organism evidence="8 9">
    <name type="scientific">Dissulfuribacter thermophilus</name>
    <dbReference type="NCBI Taxonomy" id="1156395"/>
    <lineage>
        <taxon>Bacteria</taxon>
        <taxon>Pseudomonadati</taxon>
        <taxon>Thermodesulfobacteriota</taxon>
        <taxon>Dissulfuribacteria</taxon>
        <taxon>Dissulfuribacterales</taxon>
        <taxon>Dissulfuribacteraceae</taxon>
        <taxon>Dissulfuribacter</taxon>
    </lineage>
</organism>
<accession>A0A1B9F499</accession>
<evidence type="ECO:0000313" key="9">
    <source>
        <dbReference type="Proteomes" id="UP000093080"/>
    </source>
</evidence>
<dbReference type="InterPro" id="IPR020823">
    <property type="entry name" value="Cell_div_FtsA"/>
</dbReference>
<evidence type="ECO:0000256" key="5">
    <source>
        <dbReference type="HAMAP-Rule" id="MF_02033"/>
    </source>
</evidence>
<dbReference type="Proteomes" id="UP000093080">
    <property type="component" value="Unassembled WGS sequence"/>
</dbReference>
<evidence type="ECO:0000313" key="8">
    <source>
        <dbReference type="EMBL" id="OCC14756.1"/>
    </source>
</evidence>
<dbReference type="AlphaFoldDB" id="A0A1B9F499"/>
<dbReference type="InterPro" id="IPR043129">
    <property type="entry name" value="ATPase_NBD"/>
</dbReference>
<dbReference type="SMART" id="SM00842">
    <property type="entry name" value="FtsA"/>
    <property type="match status" value="1"/>
</dbReference>
<dbReference type="GO" id="GO:0032153">
    <property type="term" value="C:cell division site"/>
    <property type="evidence" value="ECO:0007669"/>
    <property type="project" value="UniProtKB-UniRule"/>
</dbReference>
<gene>
    <name evidence="5" type="primary">ftsA</name>
    <name evidence="8" type="ORF">DBT_1816</name>
</gene>
<comment type="caution">
    <text evidence="8">The sequence shown here is derived from an EMBL/GenBank/DDBJ whole genome shotgun (WGS) entry which is preliminary data.</text>
</comment>
<name>A0A1B9F499_9BACT</name>
<dbReference type="InterPro" id="IPR003494">
    <property type="entry name" value="SHS2_FtsA"/>
</dbReference>